<dbReference type="PROSITE" id="PS50902">
    <property type="entry name" value="FLAVODOXIN_LIKE"/>
    <property type="match status" value="1"/>
</dbReference>
<feature type="region of interest" description="Disordered" evidence="1">
    <location>
        <begin position="156"/>
        <end position="181"/>
    </location>
</feature>
<dbReference type="RefSeq" id="WP_344196278.1">
    <property type="nucleotide sequence ID" value="NZ_BAAAND010000008.1"/>
</dbReference>
<dbReference type="SUPFAM" id="SSF52218">
    <property type="entry name" value="Flavoproteins"/>
    <property type="match status" value="1"/>
</dbReference>
<keyword evidence="4" id="KW-1185">Reference proteome</keyword>
<evidence type="ECO:0000313" key="3">
    <source>
        <dbReference type="EMBL" id="GAA1599671.1"/>
    </source>
</evidence>
<dbReference type="Pfam" id="PF12724">
    <property type="entry name" value="Flavodoxin_5"/>
    <property type="match status" value="1"/>
</dbReference>
<reference evidence="4" key="1">
    <citation type="journal article" date="2019" name="Int. J. Syst. Evol. Microbiol.">
        <title>The Global Catalogue of Microorganisms (GCM) 10K type strain sequencing project: providing services to taxonomists for standard genome sequencing and annotation.</title>
        <authorList>
            <consortium name="The Broad Institute Genomics Platform"/>
            <consortium name="The Broad Institute Genome Sequencing Center for Infectious Disease"/>
            <person name="Wu L."/>
            <person name="Ma J."/>
        </authorList>
    </citation>
    <scope>NUCLEOTIDE SEQUENCE [LARGE SCALE GENOMIC DNA]</scope>
    <source>
        <strain evidence="4">JCM 14304</strain>
    </source>
</reference>
<dbReference type="EMBL" id="BAAAND010000008">
    <property type="protein sequence ID" value="GAA1599671.1"/>
    <property type="molecule type" value="Genomic_DNA"/>
</dbReference>
<accession>A0ABP4Q4B0</accession>
<protein>
    <submittedName>
        <fullName evidence="3">Flavodoxin domain-containing protein</fullName>
    </submittedName>
</protein>
<evidence type="ECO:0000259" key="2">
    <source>
        <dbReference type="PROSITE" id="PS50902"/>
    </source>
</evidence>
<evidence type="ECO:0000256" key="1">
    <source>
        <dbReference type="SAM" id="MobiDB-lite"/>
    </source>
</evidence>
<dbReference type="InterPro" id="IPR008254">
    <property type="entry name" value="Flavodoxin/NO_synth"/>
</dbReference>
<name>A0ABP4Q4B0_9ACTN</name>
<feature type="domain" description="Flavodoxin-like" evidence="2">
    <location>
        <begin position="3"/>
        <end position="153"/>
    </location>
</feature>
<gene>
    <name evidence="3" type="ORF">GCM10009742_54410</name>
</gene>
<proteinExistence type="predicted"/>
<dbReference type="Gene3D" id="3.40.50.360">
    <property type="match status" value="1"/>
</dbReference>
<evidence type="ECO:0000313" key="4">
    <source>
        <dbReference type="Proteomes" id="UP001500190"/>
    </source>
</evidence>
<feature type="compositionally biased region" description="Basic and acidic residues" evidence="1">
    <location>
        <begin position="163"/>
        <end position="181"/>
    </location>
</feature>
<sequence length="181" mass="19834">MTVLVTYATKMGATASIAAAIGVELRAAGFAADVHEIGAVQAVTPYEAVVLGSAIYQGRWLPEAVRFLRRHERQLRTRRVWLFHSGPLGASRQQAQPVPADVARLAREFGAPPVKTFAGNLQADVVLHDDDLERLVGDSRDWLDVRAWTRQIATTLGAPGEGSAHDARQRTHDDARDHRAR</sequence>
<organism evidence="3 4">
    <name type="scientific">Kribbella karoonensis</name>
    <dbReference type="NCBI Taxonomy" id="324851"/>
    <lineage>
        <taxon>Bacteria</taxon>
        <taxon>Bacillati</taxon>
        <taxon>Actinomycetota</taxon>
        <taxon>Actinomycetes</taxon>
        <taxon>Propionibacteriales</taxon>
        <taxon>Kribbellaceae</taxon>
        <taxon>Kribbella</taxon>
    </lineage>
</organism>
<dbReference type="Proteomes" id="UP001500190">
    <property type="component" value="Unassembled WGS sequence"/>
</dbReference>
<comment type="caution">
    <text evidence="3">The sequence shown here is derived from an EMBL/GenBank/DDBJ whole genome shotgun (WGS) entry which is preliminary data.</text>
</comment>
<dbReference type="InterPro" id="IPR029039">
    <property type="entry name" value="Flavoprotein-like_sf"/>
</dbReference>
<dbReference type="InterPro" id="IPR026816">
    <property type="entry name" value="Flavodoxin_dom"/>
</dbReference>